<dbReference type="KEGG" id="plei:Q9312_05980"/>
<name>A0AA51RVW1_9GAMM</name>
<proteinExistence type="predicted"/>
<keyword evidence="3" id="KW-1185">Reference proteome</keyword>
<feature type="domain" description="SGNH hydrolase-type esterase" evidence="1">
    <location>
        <begin position="29"/>
        <end position="187"/>
    </location>
</feature>
<dbReference type="RefSeq" id="WP_309203674.1">
    <property type="nucleotide sequence ID" value="NZ_CP133548.1"/>
</dbReference>
<dbReference type="Pfam" id="PF13472">
    <property type="entry name" value="Lipase_GDSL_2"/>
    <property type="match status" value="1"/>
</dbReference>
<dbReference type="GO" id="GO:0004622">
    <property type="term" value="F:phosphatidylcholine lysophospholipase activity"/>
    <property type="evidence" value="ECO:0007669"/>
    <property type="project" value="TreeGrafter"/>
</dbReference>
<evidence type="ECO:0000313" key="2">
    <source>
        <dbReference type="EMBL" id="WMS88460.1"/>
    </source>
</evidence>
<protein>
    <submittedName>
        <fullName evidence="2">Arylesterase</fullName>
    </submittedName>
</protein>
<dbReference type="CDD" id="cd01822">
    <property type="entry name" value="Lysophospholipase_L1_like"/>
    <property type="match status" value="1"/>
</dbReference>
<accession>A0AA51RVW1</accession>
<evidence type="ECO:0000313" key="3">
    <source>
        <dbReference type="Proteomes" id="UP001239782"/>
    </source>
</evidence>
<dbReference type="Gene3D" id="3.40.50.1110">
    <property type="entry name" value="SGNH hydrolase"/>
    <property type="match status" value="1"/>
</dbReference>
<dbReference type="InterPro" id="IPR013830">
    <property type="entry name" value="SGNH_hydro"/>
</dbReference>
<gene>
    <name evidence="2" type="ORF">Q9312_05980</name>
</gene>
<dbReference type="EMBL" id="CP133548">
    <property type="protein sequence ID" value="WMS88460.1"/>
    <property type="molecule type" value="Genomic_DNA"/>
</dbReference>
<evidence type="ECO:0000259" key="1">
    <source>
        <dbReference type="Pfam" id="PF13472"/>
    </source>
</evidence>
<dbReference type="InterPro" id="IPR051532">
    <property type="entry name" value="Ester_Hydrolysis_Enzymes"/>
</dbReference>
<reference evidence="2 3" key="1">
    <citation type="submission" date="2023-08" db="EMBL/GenBank/DDBJ databases">
        <title>Pleionea litopenaei sp. nov., isolated from stomach of juvenile Litopenaeus vannamei.</title>
        <authorList>
            <person name="Rho A.M."/>
            <person name="Hwang C.Y."/>
        </authorList>
    </citation>
    <scope>NUCLEOTIDE SEQUENCE [LARGE SCALE GENOMIC DNA]</scope>
    <source>
        <strain evidence="2 3">HL-JVS1</strain>
    </source>
</reference>
<dbReference type="Proteomes" id="UP001239782">
    <property type="component" value="Chromosome"/>
</dbReference>
<dbReference type="PANTHER" id="PTHR30383:SF24">
    <property type="entry name" value="THIOESTERASE 1_PROTEASE 1_LYSOPHOSPHOLIPASE L1"/>
    <property type="match status" value="1"/>
</dbReference>
<dbReference type="AlphaFoldDB" id="A0AA51RVW1"/>
<organism evidence="2 3">
    <name type="scientific">Pleionea litopenaei</name>
    <dbReference type="NCBI Taxonomy" id="3070815"/>
    <lineage>
        <taxon>Bacteria</taxon>
        <taxon>Pseudomonadati</taxon>
        <taxon>Pseudomonadota</taxon>
        <taxon>Gammaproteobacteria</taxon>
        <taxon>Oceanospirillales</taxon>
        <taxon>Pleioneaceae</taxon>
        <taxon>Pleionea</taxon>
    </lineage>
</organism>
<sequence>MKPWRRFSGFLLTIITCYTTVVQSQNLLVVGDSLSASYNIPLEQGWVELMKNKLQQEQIDIRVVNASISGETTGNALKRLPDLLDRHEPAIVVIELGGNDGLRGFGLDSIKANLNRMIELSKASGATVVLTGIHIPPNYGPAYTQVFYQAYLELSERHNTFFVPFILQDIGDKPELMQADGVHPTADAQPQVLNNMWPTIKSAIEKVLATPQEETPAAPAMVN</sequence>
<dbReference type="PANTHER" id="PTHR30383">
    <property type="entry name" value="THIOESTERASE 1/PROTEASE 1/LYSOPHOSPHOLIPASE L1"/>
    <property type="match status" value="1"/>
</dbReference>
<dbReference type="SUPFAM" id="SSF52266">
    <property type="entry name" value="SGNH hydrolase"/>
    <property type="match status" value="1"/>
</dbReference>
<dbReference type="InterPro" id="IPR036514">
    <property type="entry name" value="SGNH_hydro_sf"/>
</dbReference>